<dbReference type="GeneID" id="93192672"/>
<organism evidence="1 4">
    <name type="scientific">Burkholderia contaminans</name>
    <dbReference type="NCBI Taxonomy" id="488447"/>
    <lineage>
        <taxon>Bacteria</taxon>
        <taxon>Pseudomonadati</taxon>
        <taxon>Pseudomonadota</taxon>
        <taxon>Betaproteobacteria</taxon>
        <taxon>Burkholderiales</taxon>
        <taxon>Burkholderiaceae</taxon>
        <taxon>Burkholderia</taxon>
        <taxon>Burkholderia cepacia complex</taxon>
    </lineage>
</organism>
<evidence type="ECO:0000313" key="1">
    <source>
        <dbReference type="EMBL" id="MBK1933939.1"/>
    </source>
</evidence>
<reference evidence="3 6" key="3">
    <citation type="submission" date="2021-12" db="EMBL/GenBank/DDBJ databases">
        <title>Genomic and phenotypic characterization of three Burkholderia contaminans isolates recovered from different sources.</title>
        <authorList>
            <person name="Lopez De Volder A."/>
            <person name="Fan Y."/>
            <person name="Nunvar J."/>
            <person name="Herrera T."/>
            <person name="Timp W."/>
            <person name="Degrossi J."/>
        </authorList>
    </citation>
    <scope>NUCLEOTIDE SEQUENCE [LARGE SCALE GENOMIC DNA]</scope>
    <source>
        <strain evidence="3 6">LMG 23361</strain>
    </source>
</reference>
<proteinExistence type="predicted"/>
<reference evidence="2 5" key="2">
    <citation type="submission" date="2021-03" db="EMBL/GenBank/DDBJ databases">
        <title>Clinical course, treatment and visual outcome of an outbreak of Burkholderia contaminans endophthalmitis following cataract surgery.</title>
        <authorList>
            <person name="Lind C."/>
            <person name="Olsen K."/>
            <person name="Angelsen N.K."/>
            <person name="Krefting E.A."/>
            <person name="Fossen K."/>
            <person name="Gravningen K."/>
            <person name="Depoorter E."/>
            <person name="Vandamme P."/>
            <person name="Bertelsen G."/>
        </authorList>
    </citation>
    <scope>NUCLEOTIDE SEQUENCE [LARGE SCALE GENOMIC DNA]</scope>
    <source>
        <strain evidence="2 5">51242556</strain>
    </source>
</reference>
<dbReference type="RefSeq" id="WP_135370765.1">
    <property type="nucleotide sequence ID" value="NZ_AP018358.1"/>
</dbReference>
<evidence type="ECO:0000313" key="3">
    <source>
        <dbReference type="EMBL" id="WFN16115.1"/>
    </source>
</evidence>
<evidence type="ECO:0000313" key="4">
    <source>
        <dbReference type="Proteomes" id="UP000611459"/>
    </source>
</evidence>
<accession>A0AAP1V957</accession>
<dbReference type="Proteomes" id="UP000664048">
    <property type="component" value="Unassembled WGS sequence"/>
</dbReference>
<keyword evidence="5" id="KW-1185">Reference proteome</keyword>
<dbReference type="EMBL" id="JAGEMX010000004">
    <property type="protein sequence ID" value="MBO1830565.1"/>
    <property type="molecule type" value="Genomic_DNA"/>
</dbReference>
<dbReference type="AlphaFoldDB" id="A0AAP1V957"/>
<dbReference type="EMBL" id="CP090640">
    <property type="protein sequence ID" value="WFN16115.1"/>
    <property type="molecule type" value="Genomic_DNA"/>
</dbReference>
<protein>
    <submittedName>
        <fullName evidence="1">Uncharacterized protein</fullName>
    </submittedName>
</protein>
<evidence type="ECO:0000313" key="6">
    <source>
        <dbReference type="Proteomes" id="UP001220209"/>
    </source>
</evidence>
<name>A0AAP1V957_9BURK</name>
<dbReference type="EMBL" id="JAENIB010000017">
    <property type="protein sequence ID" value="MBK1933939.1"/>
    <property type="molecule type" value="Genomic_DNA"/>
</dbReference>
<evidence type="ECO:0000313" key="2">
    <source>
        <dbReference type="EMBL" id="MBO1830565.1"/>
    </source>
</evidence>
<reference evidence="1" key="1">
    <citation type="submission" date="2021-01" db="EMBL/GenBank/DDBJ databases">
        <title>Outbreak of Burkholderia contaminns endophthalmitis traced to a clinical ventilation system.</title>
        <authorList>
            <person name="Lipuma J."/>
            <person name="Spilker T."/>
            <person name="Kratholm J."/>
        </authorList>
    </citation>
    <scope>NUCLEOTIDE SEQUENCE</scope>
    <source>
        <strain evidence="1">HI4954</strain>
    </source>
</reference>
<gene>
    <name evidence="2" type="ORF">J4M89_14390</name>
    <name evidence="1" type="ORF">JIN94_29025</name>
    <name evidence="3" type="ORF">LXE91_10230</name>
</gene>
<dbReference type="Proteomes" id="UP001220209">
    <property type="component" value="Chromosome 1"/>
</dbReference>
<evidence type="ECO:0000313" key="5">
    <source>
        <dbReference type="Proteomes" id="UP000664048"/>
    </source>
</evidence>
<dbReference type="Proteomes" id="UP000611459">
    <property type="component" value="Unassembled WGS sequence"/>
</dbReference>
<sequence length="83" mass="9100">MKVGGKKNRNGVDFTGTAARAGSARIRLAELRAATLEAMRRGDGMNKKSARRGTEHKNRFVLRTQRCRLLADAVGLVQINMSS</sequence>